<keyword evidence="2" id="KW-1185">Reference proteome</keyword>
<reference evidence="2" key="1">
    <citation type="journal article" date="2015" name="Nat. Genet.">
        <title>The genome and transcriptome of the zoonotic hookworm Ancylostoma ceylanicum identify infection-specific gene families.</title>
        <authorList>
            <person name="Schwarz E.M."/>
            <person name="Hu Y."/>
            <person name="Antoshechkin I."/>
            <person name="Miller M.M."/>
            <person name="Sternberg P.W."/>
            <person name="Aroian R.V."/>
        </authorList>
    </citation>
    <scope>NUCLEOTIDE SEQUENCE</scope>
    <source>
        <strain evidence="2">HY135</strain>
    </source>
</reference>
<protein>
    <submittedName>
        <fullName evidence="1">Uncharacterized protein</fullName>
    </submittedName>
</protein>
<accession>A0A016UPR5</accession>
<evidence type="ECO:0000313" key="2">
    <source>
        <dbReference type="Proteomes" id="UP000024635"/>
    </source>
</evidence>
<dbReference type="AlphaFoldDB" id="A0A016UPR5"/>
<evidence type="ECO:0000313" key="1">
    <source>
        <dbReference type="EMBL" id="EYC17155.1"/>
    </source>
</evidence>
<organism evidence="1 2">
    <name type="scientific">Ancylostoma ceylanicum</name>
    <dbReference type="NCBI Taxonomy" id="53326"/>
    <lineage>
        <taxon>Eukaryota</taxon>
        <taxon>Metazoa</taxon>
        <taxon>Ecdysozoa</taxon>
        <taxon>Nematoda</taxon>
        <taxon>Chromadorea</taxon>
        <taxon>Rhabditida</taxon>
        <taxon>Rhabditina</taxon>
        <taxon>Rhabditomorpha</taxon>
        <taxon>Strongyloidea</taxon>
        <taxon>Ancylostomatidae</taxon>
        <taxon>Ancylostomatinae</taxon>
        <taxon>Ancylostoma</taxon>
    </lineage>
</organism>
<proteinExistence type="predicted"/>
<comment type="caution">
    <text evidence="1">The sequence shown here is derived from an EMBL/GenBank/DDBJ whole genome shotgun (WGS) entry which is preliminary data.</text>
</comment>
<dbReference type="Proteomes" id="UP000024635">
    <property type="component" value="Unassembled WGS sequence"/>
</dbReference>
<dbReference type="OrthoDB" id="416344at2759"/>
<dbReference type="EMBL" id="JARK01001367">
    <property type="protein sequence ID" value="EYC17155.1"/>
    <property type="molecule type" value="Genomic_DNA"/>
</dbReference>
<sequence length="67" mass="7798">MQLRNFWAPVPTTKETSATVENPGRHCSIWRREWRRMSDDTVHDKSPQILFCAPLPLRSYANQGSLL</sequence>
<name>A0A016UPR5_9BILA</name>
<gene>
    <name evidence="1" type="primary">Acey_s0031.g2302</name>
    <name evidence="1" type="ORF">Y032_0031g2302</name>
</gene>